<name>A0A6L2P665_TANCI</name>
<sequence>MSTRIPIYKIHHPPSPCTAAGSRHHQGSSHRARHHHQLHPATTTTYNTTTAATLPSPLLSMTQPTPPPQQQWRFFQPLPPPWWATGGGLATMPRGCPPPNHHRGGGRMTVQPPQPHLVVSGCDGATPSEASGLLYDNSSPRPPKEFVFENSNVDIESFSPSPILVEDSDSFMEEIDLSFNPDDPMPPTIKNDVYDSERDILIHEELLDNYSFSLPVNESFHFDIPLFFRPPAKPPDGNTKILNIKMMGDIYEQKYSRKCEDSCQRILSFKSSFPQLQLGIMYPNLID</sequence>
<evidence type="ECO:0000256" key="1">
    <source>
        <dbReference type="SAM" id="MobiDB-lite"/>
    </source>
</evidence>
<dbReference type="AlphaFoldDB" id="A0A6L2P665"/>
<feature type="region of interest" description="Disordered" evidence="1">
    <location>
        <begin position="1"/>
        <end position="44"/>
    </location>
</feature>
<accession>A0A6L2P665</accession>
<evidence type="ECO:0000313" key="2">
    <source>
        <dbReference type="EMBL" id="GEU93933.1"/>
    </source>
</evidence>
<organism evidence="2">
    <name type="scientific">Tanacetum cinerariifolium</name>
    <name type="common">Dalmatian daisy</name>
    <name type="synonym">Chrysanthemum cinerariifolium</name>
    <dbReference type="NCBI Taxonomy" id="118510"/>
    <lineage>
        <taxon>Eukaryota</taxon>
        <taxon>Viridiplantae</taxon>
        <taxon>Streptophyta</taxon>
        <taxon>Embryophyta</taxon>
        <taxon>Tracheophyta</taxon>
        <taxon>Spermatophyta</taxon>
        <taxon>Magnoliopsida</taxon>
        <taxon>eudicotyledons</taxon>
        <taxon>Gunneridae</taxon>
        <taxon>Pentapetalae</taxon>
        <taxon>asterids</taxon>
        <taxon>campanulids</taxon>
        <taxon>Asterales</taxon>
        <taxon>Asteraceae</taxon>
        <taxon>Asteroideae</taxon>
        <taxon>Anthemideae</taxon>
        <taxon>Anthemidinae</taxon>
        <taxon>Tanacetum</taxon>
    </lineage>
</organism>
<gene>
    <name evidence="2" type="ORF">Tci_065911</name>
</gene>
<reference evidence="2" key="1">
    <citation type="journal article" date="2019" name="Sci. Rep.">
        <title>Draft genome of Tanacetum cinerariifolium, the natural source of mosquito coil.</title>
        <authorList>
            <person name="Yamashiro T."/>
            <person name="Shiraishi A."/>
            <person name="Satake H."/>
            <person name="Nakayama K."/>
        </authorList>
    </citation>
    <scope>NUCLEOTIDE SEQUENCE</scope>
</reference>
<protein>
    <submittedName>
        <fullName evidence="2">Uncharacterized protein</fullName>
    </submittedName>
</protein>
<dbReference type="EMBL" id="BKCJ010010958">
    <property type="protein sequence ID" value="GEU93933.1"/>
    <property type="molecule type" value="Genomic_DNA"/>
</dbReference>
<comment type="caution">
    <text evidence="2">The sequence shown here is derived from an EMBL/GenBank/DDBJ whole genome shotgun (WGS) entry which is preliminary data.</text>
</comment>
<proteinExistence type="predicted"/>
<feature type="compositionally biased region" description="Basic residues" evidence="1">
    <location>
        <begin position="22"/>
        <end position="38"/>
    </location>
</feature>